<organism evidence="1 2">
    <name type="scientific">Gossypium arboreum</name>
    <name type="common">Tree cotton</name>
    <name type="synonym">Gossypium nanking</name>
    <dbReference type="NCBI Taxonomy" id="29729"/>
    <lineage>
        <taxon>Eukaryota</taxon>
        <taxon>Viridiplantae</taxon>
        <taxon>Streptophyta</taxon>
        <taxon>Embryophyta</taxon>
        <taxon>Tracheophyta</taxon>
        <taxon>Spermatophyta</taxon>
        <taxon>Magnoliopsida</taxon>
        <taxon>eudicotyledons</taxon>
        <taxon>Gunneridae</taxon>
        <taxon>Pentapetalae</taxon>
        <taxon>rosids</taxon>
        <taxon>malvids</taxon>
        <taxon>Malvales</taxon>
        <taxon>Malvaceae</taxon>
        <taxon>Malvoideae</taxon>
        <taxon>Gossypium</taxon>
    </lineage>
</organism>
<keyword evidence="2" id="KW-1185">Reference proteome</keyword>
<evidence type="ECO:0000313" key="1">
    <source>
        <dbReference type="EMBL" id="KAK5818823.1"/>
    </source>
</evidence>
<evidence type="ECO:0000313" key="2">
    <source>
        <dbReference type="Proteomes" id="UP001358586"/>
    </source>
</evidence>
<protein>
    <submittedName>
        <fullName evidence="1">Uncharacterized protein</fullName>
    </submittedName>
</protein>
<gene>
    <name evidence="1" type="ORF">PVK06_023769</name>
</gene>
<proteinExistence type="predicted"/>
<reference evidence="1 2" key="1">
    <citation type="submission" date="2023-03" db="EMBL/GenBank/DDBJ databases">
        <title>WGS of Gossypium arboreum.</title>
        <authorList>
            <person name="Yu D."/>
        </authorList>
    </citation>
    <scope>NUCLEOTIDE SEQUENCE [LARGE SCALE GENOMIC DNA]</scope>
    <source>
        <tissue evidence="1">Leaf</tissue>
    </source>
</reference>
<accession>A0ABR0PC52</accession>
<dbReference type="Proteomes" id="UP001358586">
    <property type="component" value="Chromosome 7"/>
</dbReference>
<name>A0ABR0PC52_GOSAR</name>
<sequence>MLSSGDEPRAISVYLRGITQYLSVVRYRVILDIYYKDFLGTPGFSTLLRHIHRSTPLYWFDIAE</sequence>
<comment type="caution">
    <text evidence="1">The sequence shown here is derived from an EMBL/GenBank/DDBJ whole genome shotgun (WGS) entry which is preliminary data.</text>
</comment>
<dbReference type="EMBL" id="JARKNE010000007">
    <property type="protein sequence ID" value="KAK5818823.1"/>
    <property type="molecule type" value="Genomic_DNA"/>
</dbReference>